<dbReference type="InterPro" id="IPR003735">
    <property type="entry name" value="Metal_Tscrpt_repr"/>
</dbReference>
<dbReference type="InterPro" id="IPR038390">
    <property type="entry name" value="Metal_Tscrpt_repr_sf"/>
</dbReference>
<comment type="caution">
    <text evidence="2">The sequence shown here is derived from an EMBL/GenBank/DDBJ whole genome shotgun (WGS) entry which is preliminary data.</text>
</comment>
<protein>
    <recommendedName>
        <fullName evidence="4">Nickel resistance protein</fullName>
    </recommendedName>
</protein>
<sequence length="87" mass="9838">MSHVNDPAIRDRLRRASGHLATVVRMIEEERDCLAIAQQLQAVLKAIEKVKTMVIHDHLENHLGAAAIASPEAKRLLDDFREISKYL</sequence>
<reference evidence="2 3" key="1">
    <citation type="submission" date="2020-08" db="EMBL/GenBank/DDBJ databases">
        <title>Genomic Encyclopedia of Type Strains, Phase IV (KMG-IV): sequencing the most valuable type-strain genomes for metagenomic binning, comparative biology and taxonomic classification.</title>
        <authorList>
            <person name="Goeker M."/>
        </authorList>
    </citation>
    <scope>NUCLEOTIDE SEQUENCE [LARGE SCALE GENOMIC DNA]</scope>
    <source>
        <strain evidence="2 3">DSM 16268</strain>
    </source>
</reference>
<dbReference type="Proteomes" id="UP000523821">
    <property type="component" value="Unassembled WGS sequence"/>
</dbReference>
<dbReference type="AlphaFoldDB" id="A0A7W9FL35"/>
<name>A0A7W9FL35_9HYPH</name>
<evidence type="ECO:0000313" key="3">
    <source>
        <dbReference type="Proteomes" id="UP000523821"/>
    </source>
</evidence>
<dbReference type="PANTHER" id="PTHR33677">
    <property type="entry name" value="TRANSCRIPTIONAL REPRESSOR FRMR-RELATED"/>
    <property type="match status" value="1"/>
</dbReference>
<accession>A0A7W9FL35</accession>
<dbReference type="GO" id="GO:0046872">
    <property type="term" value="F:metal ion binding"/>
    <property type="evidence" value="ECO:0007669"/>
    <property type="project" value="InterPro"/>
</dbReference>
<evidence type="ECO:0000256" key="1">
    <source>
        <dbReference type="ARBA" id="ARBA00005260"/>
    </source>
</evidence>
<evidence type="ECO:0000313" key="2">
    <source>
        <dbReference type="EMBL" id="MBB5752084.1"/>
    </source>
</evidence>
<comment type="similarity">
    <text evidence="1">Belongs to the FrmR/RcnR family.</text>
</comment>
<dbReference type="Gene3D" id="1.20.58.1000">
    <property type="entry name" value="Metal-sensitive repressor, helix protomer"/>
    <property type="match status" value="1"/>
</dbReference>
<organism evidence="2 3">
    <name type="scientific">Prosthecomicrobium pneumaticum</name>
    <dbReference type="NCBI Taxonomy" id="81895"/>
    <lineage>
        <taxon>Bacteria</taxon>
        <taxon>Pseudomonadati</taxon>
        <taxon>Pseudomonadota</taxon>
        <taxon>Alphaproteobacteria</taxon>
        <taxon>Hyphomicrobiales</taxon>
        <taxon>Kaistiaceae</taxon>
        <taxon>Prosthecomicrobium</taxon>
    </lineage>
</organism>
<keyword evidence="3" id="KW-1185">Reference proteome</keyword>
<dbReference type="RefSeq" id="WP_183853427.1">
    <property type="nucleotide sequence ID" value="NZ_JACHOO010000002.1"/>
</dbReference>
<dbReference type="EMBL" id="JACHOO010000002">
    <property type="protein sequence ID" value="MBB5752084.1"/>
    <property type="molecule type" value="Genomic_DNA"/>
</dbReference>
<gene>
    <name evidence="2" type="ORF">GGQ63_001136</name>
</gene>
<dbReference type="GO" id="GO:0003677">
    <property type="term" value="F:DNA binding"/>
    <property type="evidence" value="ECO:0007669"/>
    <property type="project" value="InterPro"/>
</dbReference>
<dbReference type="Pfam" id="PF02583">
    <property type="entry name" value="Trns_repr_metal"/>
    <property type="match status" value="1"/>
</dbReference>
<dbReference type="GO" id="GO:0045892">
    <property type="term" value="P:negative regulation of DNA-templated transcription"/>
    <property type="evidence" value="ECO:0007669"/>
    <property type="project" value="UniProtKB-ARBA"/>
</dbReference>
<evidence type="ECO:0008006" key="4">
    <source>
        <dbReference type="Google" id="ProtNLM"/>
    </source>
</evidence>
<proteinExistence type="inferred from homology"/>